<protein>
    <submittedName>
        <fullName evidence="1">Uncharacterized protein</fullName>
    </submittedName>
</protein>
<evidence type="ECO:0000313" key="1">
    <source>
        <dbReference type="EMBL" id="BCK77185.1"/>
    </source>
</evidence>
<dbReference type="Proteomes" id="UP000516424">
    <property type="component" value="Chromosome"/>
</dbReference>
<reference evidence="1 2" key="1">
    <citation type="journal article" date="2011" name="Microbiology">
        <title>Transcriptome response to different carbon sources in Acetobacter aceti.</title>
        <authorList>
            <person name="Sakurai K."/>
            <person name="Arai H."/>
            <person name="Ishii M."/>
            <person name="Igarashi Y."/>
        </authorList>
    </citation>
    <scope>NUCLEOTIDE SEQUENCE [LARGE SCALE GENOMIC DNA]</scope>
    <source>
        <strain evidence="1 2">NBRC 14818</strain>
    </source>
</reference>
<evidence type="ECO:0000313" key="2">
    <source>
        <dbReference type="Proteomes" id="UP000516424"/>
    </source>
</evidence>
<gene>
    <name evidence="1" type="ORF">EMQ_2791</name>
</gene>
<proteinExistence type="predicted"/>
<dbReference type="EMBL" id="AP023410">
    <property type="protein sequence ID" value="BCK77185.1"/>
    <property type="molecule type" value="Genomic_DNA"/>
</dbReference>
<organism evidence="1 2">
    <name type="scientific">Acetobacter aceti NBRC 14818</name>
    <dbReference type="NCBI Taxonomy" id="887700"/>
    <lineage>
        <taxon>Bacteria</taxon>
        <taxon>Pseudomonadati</taxon>
        <taxon>Pseudomonadota</taxon>
        <taxon>Alphaproteobacteria</taxon>
        <taxon>Acetobacterales</taxon>
        <taxon>Acetobacteraceae</taxon>
        <taxon>Acetobacter</taxon>
        <taxon>Acetobacter subgen. Acetobacter</taxon>
    </lineage>
</organism>
<dbReference type="AlphaFoldDB" id="A0AB33IGA8"/>
<dbReference type="RefSeq" id="WP_018307821.1">
    <property type="nucleotide sequence ID" value="NZ_AP023410.1"/>
</dbReference>
<accession>A0AB33IGA8</accession>
<name>A0AB33IGA8_ACEAC</name>
<sequence>MLAFPPFGRVCYDITLTADLTIGFTGGTAGEVSGMRIIVRQPATGTGFKVLWPAALWWPDAAAPQILTTAGSVAQIWVETPDKTVTLLGRY</sequence>
<keyword evidence="2" id="KW-1185">Reference proteome</keyword>